<evidence type="ECO:0000256" key="1">
    <source>
        <dbReference type="SAM" id="Phobius"/>
    </source>
</evidence>
<evidence type="ECO:0000313" key="3">
    <source>
        <dbReference type="Proteomes" id="UP000507470"/>
    </source>
</evidence>
<dbReference type="PANTHER" id="PTHR46585">
    <property type="entry name" value="INTEGRASE CORE DOMAIN CONTAINING PROTEIN"/>
    <property type="match status" value="1"/>
</dbReference>
<sequence>MMKYPICSSKHKKFDIPTENAKNLVNHLTGIGGLKTTRKKQLMELRIREAVDILTHYHSIPGCRENKISLKGDGNDEIGIHKIRKWLQNQDDYSLQKPVRRRFQRARVVMSGPKEQLDIDLADMQSLSKDNDGVRFLLVAVDLFSLFAWVVPLKR</sequence>
<gene>
    <name evidence="2" type="ORF">MCOR_34169</name>
</gene>
<reference evidence="2 3" key="1">
    <citation type="submission" date="2020-06" db="EMBL/GenBank/DDBJ databases">
        <authorList>
            <person name="Li R."/>
            <person name="Bekaert M."/>
        </authorList>
    </citation>
    <scope>NUCLEOTIDE SEQUENCE [LARGE SCALE GENOMIC DNA]</scope>
    <source>
        <strain evidence="3">wild</strain>
    </source>
</reference>
<feature type="transmembrane region" description="Helical" evidence="1">
    <location>
        <begin position="134"/>
        <end position="151"/>
    </location>
</feature>
<dbReference type="PANTHER" id="PTHR46585:SF1">
    <property type="entry name" value="CHROMO DOMAIN-CONTAINING PROTEIN"/>
    <property type="match status" value="1"/>
</dbReference>
<keyword evidence="1" id="KW-1133">Transmembrane helix</keyword>
<dbReference type="EMBL" id="CACVKT020006133">
    <property type="protein sequence ID" value="CAC5399947.1"/>
    <property type="molecule type" value="Genomic_DNA"/>
</dbReference>
<keyword evidence="1" id="KW-0472">Membrane</keyword>
<protein>
    <submittedName>
        <fullName evidence="2">Uncharacterized protein</fullName>
    </submittedName>
</protein>
<dbReference type="OrthoDB" id="6062143at2759"/>
<name>A0A6J8CWY7_MYTCO</name>
<organism evidence="2 3">
    <name type="scientific">Mytilus coruscus</name>
    <name type="common">Sea mussel</name>
    <dbReference type="NCBI Taxonomy" id="42192"/>
    <lineage>
        <taxon>Eukaryota</taxon>
        <taxon>Metazoa</taxon>
        <taxon>Spiralia</taxon>
        <taxon>Lophotrochozoa</taxon>
        <taxon>Mollusca</taxon>
        <taxon>Bivalvia</taxon>
        <taxon>Autobranchia</taxon>
        <taxon>Pteriomorphia</taxon>
        <taxon>Mytilida</taxon>
        <taxon>Mytiloidea</taxon>
        <taxon>Mytilidae</taxon>
        <taxon>Mytilinae</taxon>
        <taxon>Mytilus</taxon>
    </lineage>
</organism>
<dbReference type="Proteomes" id="UP000507470">
    <property type="component" value="Unassembled WGS sequence"/>
</dbReference>
<keyword evidence="3" id="KW-1185">Reference proteome</keyword>
<evidence type="ECO:0000313" key="2">
    <source>
        <dbReference type="EMBL" id="CAC5399947.1"/>
    </source>
</evidence>
<keyword evidence="1" id="KW-0812">Transmembrane</keyword>
<proteinExistence type="predicted"/>
<dbReference type="AlphaFoldDB" id="A0A6J8CWY7"/>
<accession>A0A6J8CWY7</accession>